<evidence type="ECO:0000313" key="5">
    <source>
        <dbReference type="Proteomes" id="UP000190285"/>
    </source>
</evidence>
<dbReference type="SMART" id="SM00116">
    <property type="entry name" value="CBS"/>
    <property type="match status" value="2"/>
</dbReference>
<feature type="domain" description="CBS" evidence="3">
    <location>
        <begin position="7"/>
        <end position="65"/>
    </location>
</feature>
<dbReference type="AlphaFoldDB" id="A0A1T5M542"/>
<dbReference type="InterPro" id="IPR046342">
    <property type="entry name" value="CBS_dom_sf"/>
</dbReference>
<keyword evidence="5" id="KW-1185">Reference proteome</keyword>
<dbReference type="SUPFAM" id="SSF54631">
    <property type="entry name" value="CBS-domain pair"/>
    <property type="match status" value="1"/>
</dbReference>
<protein>
    <submittedName>
        <fullName evidence="4">CBS-domain-containing membrane protein</fullName>
    </submittedName>
</protein>
<accession>A0A1T5M542</accession>
<keyword evidence="1 2" id="KW-0129">CBS domain</keyword>
<dbReference type="Proteomes" id="UP000190285">
    <property type="component" value="Unassembled WGS sequence"/>
</dbReference>
<gene>
    <name evidence="4" type="ORF">SAMN02194393_03857</name>
</gene>
<dbReference type="InterPro" id="IPR051257">
    <property type="entry name" value="Diverse_CBS-Domain"/>
</dbReference>
<feature type="domain" description="CBS" evidence="3">
    <location>
        <begin position="97"/>
        <end position="153"/>
    </location>
</feature>
<dbReference type="Pfam" id="PF00571">
    <property type="entry name" value="CBS"/>
    <property type="match status" value="2"/>
</dbReference>
<dbReference type="PANTHER" id="PTHR43080">
    <property type="entry name" value="CBS DOMAIN-CONTAINING PROTEIN CBSX3, MITOCHONDRIAL"/>
    <property type="match status" value="1"/>
</dbReference>
<proteinExistence type="predicted"/>
<organism evidence="4 5">
    <name type="scientific">Maledivibacter halophilus</name>
    <dbReference type="NCBI Taxonomy" id="36842"/>
    <lineage>
        <taxon>Bacteria</taxon>
        <taxon>Bacillati</taxon>
        <taxon>Bacillota</taxon>
        <taxon>Clostridia</taxon>
        <taxon>Peptostreptococcales</taxon>
        <taxon>Caminicellaceae</taxon>
        <taxon>Maledivibacter</taxon>
    </lineage>
</organism>
<reference evidence="4 5" key="1">
    <citation type="submission" date="2017-02" db="EMBL/GenBank/DDBJ databases">
        <authorList>
            <person name="Peterson S.W."/>
        </authorList>
    </citation>
    <scope>NUCLEOTIDE SEQUENCE [LARGE SCALE GENOMIC DNA]</scope>
    <source>
        <strain evidence="4 5">M1</strain>
    </source>
</reference>
<dbReference type="CDD" id="cd04586">
    <property type="entry name" value="CBS_pair_BON_assoc"/>
    <property type="match status" value="1"/>
</dbReference>
<evidence type="ECO:0000313" key="4">
    <source>
        <dbReference type="EMBL" id="SKC83253.1"/>
    </source>
</evidence>
<evidence type="ECO:0000256" key="2">
    <source>
        <dbReference type="PROSITE-ProRule" id="PRU00703"/>
    </source>
</evidence>
<dbReference type="EMBL" id="FUZT01000010">
    <property type="protein sequence ID" value="SKC83253.1"/>
    <property type="molecule type" value="Genomic_DNA"/>
</dbReference>
<dbReference type="STRING" id="36842.SAMN02194393_03857"/>
<name>A0A1T5M542_9FIRM</name>
<evidence type="ECO:0000256" key="1">
    <source>
        <dbReference type="ARBA" id="ARBA00023122"/>
    </source>
</evidence>
<dbReference type="RefSeq" id="WP_079493882.1">
    <property type="nucleotide sequence ID" value="NZ_FUZT01000010.1"/>
</dbReference>
<dbReference type="InterPro" id="IPR000644">
    <property type="entry name" value="CBS_dom"/>
</dbReference>
<sequence>MIAKNIMNRDVVSIGENDTLKEAVILMVKHRVSGLPVIDKNKNIIGIISQSDIIKHGKRPLILETVDLLEIFIYEQAPEEYEEELKKALTLKVKNVMTDNIITVSENTSVGRIAHLMIKNEINRLPVIKDGKLVGIIGREDIIKAIANMSNNP</sequence>
<dbReference type="Gene3D" id="3.10.580.10">
    <property type="entry name" value="CBS-domain"/>
    <property type="match status" value="1"/>
</dbReference>
<dbReference type="PANTHER" id="PTHR43080:SF2">
    <property type="entry name" value="CBS DOMAIN-CONTAINING PROTEIN"/>
    <property type="match status" value="1"/>
</dbReference>
<dbReference type="PROSITE" id="PS51371">
    <property type="entry name" value="CBS"/>
    <property type="match status" value="2"/>
</dbReference>
<evidence type="ECO:0000259" key="3">
    <source>
        <dbReference type="PROSITE" id="PS51371"/>
    </source>
</evidence>
<dbReference type="OrthoDB" id="9790355at2"/>